<organism evidence="1">
    <name type="scientific">viral metagenome</name>
    <dbReference type="NCBI Taxonomy" id="1070528"/>
    <lineage>
        <taxon>unclassified sequences</taxon>
        <taxon>metagenomes</taxon>
        <taxon>organismal metagenomes</taxon>
    </lineage>
</organism>
<evidence type="ECO:0000313" key="2">
    <source>
        <dbReference type="EMBL" id="QJI00196.1"/>
    </source>
</evidence>
<reference evidence="1" key="1">
    <citation type="submission" date="2020-03" db="EMBL/GenBank/DDBJ databases">
        <title>The deep terrestrial virosphere.</title>
        <authorList>
            <person name="Holmfeldt K."/>
            <person name="Nilsson E."/>
            <person name="Simone D."/>
            <person name="Lopez-Fernandez M."/>
            <person name="Wu X."/>
            <person name="de Brujin I."/>
            <person name="Lundin D."/>
            <person name="Andersson A."/>
            <person name="Bertilsson S."/>
            <person name="Dopson M."/>
        </authorList>
    </citation>
    <scope>NUCLEOTIDE SEQUENCE</scope>
    <source>
        <strain evidence="1">TM448A00224</strain>
        <strain evidence="2">TM448B01878</strain>
    </source>
</reference>
<name>A0A6H1ZCT0_9ZZZZ</name>
<sequence>MSNTRTHKATGAIAIASTLAPGIQWQLEEIRVHLSAVGAAGDLTATLDHGAGTAYDLVILTQDMAAVTDFIWHCERPMEFGADDELDIAWANASTRTYGLEIVWKSI</sequence>
<gene>
    <name evidence="1" type="ORF">TM448A00224_0013</name>
    <name evidence="2" type="ORF">TM448B01878_0002</name>
</gene>
<dbReference type="EMBL" id="MT143989">
    <property type="protein sequence ID" value="QJA45348.1"/>
    <property type="molecule type" value="Genomic_DNA"/>
</dbReference>
<proteinExistence type="predicted"/>
<evidence type="ECO:0000313" key="1">
    <source>
        <dbReference type="EMBL" id="QJA45348.1"/>
    </source>
</evidence>
<dbReference type="AlphaFoldDB" id="A0A6H1ZCT0"/>
<dbReference type="EMBL" id="MT144836">
    <property type="protein sequence ID" value="QJI00196.1"/>
    <property type="molecule type" value="Genomic_DNA"/>
</dbReference>
<accession>A0A6H1ZCT0</accession>
<protein>
    <submittedName>
        <fullName evidence="1">Uncharacterized protein</fullName>
    </submittedName>
</protein>